<dbReference type="OrthoDB" id="17754at2759"/>
<dbReference type="AlphaFoldDB" id="A0A8K0ETI3"/>
<gene>
    <name evidence="2" type="primary">Hypp2526</name>
    <name evidence="2" type="ORF">BLAG_LOCUS17384</name>
</gene>
<evidence type="ECO:0000313" key="3">
    <source>
        <dbReference type="Proteomes" id="UP000838412"/>
    </source>
</evidence>
<reference evidence="2" key="1">
    <citation type="submission" date="2022-01" db="EMBL/GenBank/DDBJ databases">
        <authorList>
            <person name="Braso-Vives M."/>
        </authorList>
    </citation>
    <scope>NUCLEOTIDE SEQUENCE</scope>
</reference>
<organism evidence="2 3">
    <name type="scientific">Branchiostoma lanceolatum</name>
    <name type="common">Common lancelet</name>
    <name type="synonym">Amphioxus lanceolatum</name>
    <dbReference type="NCBI Taxonomy" id="7740"/>
    <lineage>
        <taxon>Eukaryota</taxon>
        <taxon>Metazoa</taxon>
        <taxon>Chordata</taxon>
        <taxon>Cephalochordata</taxon>
        <taxon>Leptocardii</taxon>
        <taxon>Amphioxiformes</taxon>
        <taxon>Branchiostomatidae</taxon>
        <taxon>Branchiostoma</taxon>
    </lineage>
</organism>
<dbReference type="Proteomes" id="UP000838412">
    <property type="component" value="Chromosome 4"/>
</dbReference>
<dbReference type="EMBL" id="OV696689">
    <property type="protein sequence ID" value="CAH1262229.1"/>
    <property type="molecule type" value="Genomic_DNA"/>
</dbReference>
<feature type="chain" id="PRO_5035422236" evidence="1">
    <location>
        <begin position="26"/>
        <end position="264"/>
    </location>
</feature>
<accession>A0A8K0ETI3</accession>
<name>A0A8K0ETI3_BRALA</name>
<keyword evidence="1" id="KW-0732">Signal</keyword>
<sequence length="264" mass="28182">MSVFFSQHQSVAVVLAVLLASQCLAVRPPPRRTVRAGSLSFSQAVKPSKVDLDLCKFCIDFSQQAIQQLLNIILQVGVVGTCADLCQALADKTGSQALGVACNLLCDIEGVKEFVNLIEKADLDPIYYCELLKQCTIKDDGDAKITSLGVNPMSGPQGTFIIDVEYESKNGTGTGELVVDIDTVDGIPLGQGFITEAQEAGKYGQKISLKAEPNPDCDPTQGPCESFQPGNYGVRVAICNGECGSKHPHSQIYDQGMTNFTITG</sequence>
<evidence type="ECO:0000256" key="1">
    <source>
        <dbReference type="SAM" id="SignalP"/>
    </source>
</evidence>
<keyword evidence="3" id="KW-1185">Reference proteome</keyword>
<proteinExistence type="predicted"/>
<evidence type="ECO:0000313" key="2">
    <source>
        <dbReference type="EMBL" id="CAH1262229.1"/>
    </source>
</evidence>
<protein>
    <submittedName>
        <fullName evidence="2">Hypp2526 protein</fullName>
    </submittedName>
</protein>
<feature type="signal peptide" evidence="1">
    <location>
        <begin position="1"/>
        <end position="25"/>
    </location>
</feature>